<accession>A0A4Y2MIT7</accession>
<dbReference type="AlphaFoldDB" id="A0A4Y2MIT7"/>
<gene>
    <name evidence="1" type="ORF">AVEN_158767_1</name>
</gene>
<proteinExistence type="predicted"/>
<dbReference type="EMBL" id="BGPR01007467">
    <property type="protein sequence ID" value="GBN27081.1"/>
    <property type="molecule type" value="Genomic_DNA"/>
</dbReference>
<sequence length="92" mass="10778">MLSRTYRSNLVGEDGQMRLPPLFIFPNHTCGRVFEPLWIWLAPSSRPPQKFSEIRHRTREPLISKPSVYHHATASSKKKKEHLNSKLSWLIL</sequence>
<dbReference type="Proteomes" id="UP000499080">
    <property type="component" value="Unassembled WGS sequence"/>
</dbReference>
<evidence type="ECO:0000313" key="2">
    <source>
        <dbReference type="Proteomes" id="UP000499080"/>
    </source>
</evidence>
<reference evidence="1 2" key="1">
    <citation type="journal article" date="2019" name="Sci. Rep.">
        <title>Orb-weaving spider Araneus ventricosus genome elucidates the spidroin gene catalogue.</title>
        <authorList>
            <person name="Kono N."/>
            <person name="Nakamura H."/>
            <person name="Ohtoshi R."/>
            <person name="Moran D.A.P."/>
            <person name="Shinohara A."/>
            <person name="Yoshida Y."/>
            <person name="Fujiwara M."/>
            <person name="Mori M."/>
            <person name="Tomita M."/>
            <person name="Arakawa K."/>
        </authorList>
    </citation>
    <scope>NUCLEOTIDE SEQUENCE [LARGE SCALE GENOMIC DNA]</scope>
</reference>
<comment type="caution">
    <text evidence="1">The sequence shown here is derived from an EMBL/GenBank/DDBJ whole genome shotgun (WGS) entry which is preliminary data.</text>
</comment>
<protein>
    <submittedName>
        <fullName evidence="1">Uncharacterized protein</fullName>
    </submittedName>
</protein>
<name>A0A4Y2MIT7_ARAVE</name>
<evidence type="ECO:0000313" key="1">
    <source>
        <dbReference type="EMBL" id="GBN27081.1"/>
    </source>
</evidence>
<organism evidence="1 2">
    <name type="scientific">Araneus ventricosus</name>
    <name type="common">Orbweaver spider</name>
    <name type="synonym">Epeira ventricosa</name>
    <dbReference type="NCBI Taxonomy" id="182803"/>
    <lineage>
        <taxon>Eukaryota</taxon>
        <taxon>Metazoa</taxon>
        <taxon>Ecdysozoa</taxon>
        <taxon>Arthropoda</taxon>
        <taxon>Chelicerata</taxon>
        <taxon>Arachnida</taxon>
        <taxon>Araneae</taxon>
        <taxon>Araneomorphae</taxon>
        <taxon>Entelegynae</taxon>
        <taxon>Araneoidea</taxon>
        <taxon>Araneidae</taxon>
        <taxon>Araneus</taxon>
    </lineage>
</organism>
<keyword evidence="2" id="KW-1185">Reference proteome</keyword>